<reference evidence="2 3" key="1">
    <citation type="submission" date="2024-08" db="EMBL/GenBank/DDBJ databases">
        <title>Two novel Cytobacillus novel species.</title>
        <authorList>
            <person name="Liu G."/>
        </authorList>
    </citation>
    <scope>NUCLEOTIDE SEQUENCE [LARGE SCALE GENOMIC DNA]</scope>
    <source>
        <strain evidence="2 3">FJAT-54145</strain>
    </source>
</reference>
<dbReference type="Proteomes" id="UP001601059">
    <property type="component" value="Unassembled WGS sequence"/>
</dbReference>
<protein>
    <submittedName>
        <fullName evidence="2">Uncharacterized protein</fullName>
    </submittedName>
</protein>
<evidence type="ECO:0000313" key="3">
    <source>
        <dbReference type="Proteomes" id="UP001601059"/>
    </source>
</evidence>
<organism evidence="2 3">
    <name type="scientific">Cytobacillus spartinae</name>
    <dbReference type="NCBI Taxonomy" id="3299023"/>
    <lineage>
        <taxon>Bacteria</taxon>
        <taxon>Bacillati</taxon>
        <taxon>Bacillota</taxon>
        <taxon>Bacilli</taxon>
        <taxon>Bacillales</taxon>
        <taxon>Bacillaceae</taxon>
        <taxon>Cytobacillus</taxon>
    </lineage>
</organism>
<keyword evidence="3" id="KW-1185">Reference proteome</keyword>
<sequence length="159" mass="18494">MKNAIILFFVQIIIGGLFYFINIMTPHPGQSSGNGNPAIIVMGVIVLLFIWSVLLWGRVLSNFDFPYKVYRIFIIFILLHWTFGVYFQRQSFLEYRELLSSIQQKNFGVVDLEYISQITSFMSIHVNNQYFNANTYLLCLSLSILIAILLRIILNRKKA</sequence>
<feature type="transmembrane region" description="Helical" evidence="1">
    <location>
        <begin position="69"/>
        <end position="87"/>
    </location>
</feature>
<feature type="transmembrane region" description="Helical" evidence="1">
    <location>
        <begin position="37"/>
        <end position="57"/>
    </location>
</feature>
<dbReference type="EMBL" id="JBIACK010000001">
    <property type="protein sequence ID" value="MFE8699683.1"/>
    <property type="molecule type" value="Genomic_DNA"/>
</dbReference>
<proteinExistence type="predicted"/>
<keyword evidence="1" id="KW-0472">Membrane</keyword>
<feature type="transmembrane region" description="Helical" evidence="1">
    <location>
        <begin position="135"/>
        <end position="154"/>
    </location>
</feature>
<accession>A0ABW6KA53</accession>
<keyword evidence="1" id="KW-1133">Transmembrane helix</keyword>
<gene>
    <name evidence="2" type="ORF">ACFYKX_03485</name>
</gene>
<keyword evidence="1" id="KW-0812">Transmembrane</keyword>
<comment type="caution">
    <text evidence="2">The sequence shown here is derived from an EMBL/GenBank/DDBJ whole genome shotgun (WGS) entry which is preliminary data.</text>
</comment>
<name>A0ABW6KA53_9BACI</name>
<dbReference type="RefSeq" id="WP_389358084.1">
    <property type="nucleotide sequence ID" value="NZ_JBIACK010000001.1"/>
</dbReference>
<evidence type="ECO:0000256" key="1">
    <source>
        <dbReference type="SAM" id="Phobius"/>
    </source>
</evidence>
<feature type="transmembrane region" description="Helical" evidence="1">
    <location>
        <begin position="5"/>
        <end position="25"/>
    </location>
</feature>
<evidence type="ECO:0000313" key="2">
    <source>
        <dbReference type="EMBL" id="MFE8699683.1"/>
    </source>
</evidence>